<dbReference type="InterPro" id="IPR025674">
    <property type="entry name" value="Imm6"/>
</dbReference>
<evidence type="ECO:0000313" key="2">
    <source>
        <dbReference type="Proteomes" id="UP000641910"/>
    </source>
</evidence>
<sequence length="101" mass="12147">MCLSEKMLVLTRNYSWHRLIRNVMDMCWEWVEHRKYSAVEIYDVFADEDDALVFIEHYPGVVDNPALKSLFFCIFDGICYVIWKAYQTEQDYFPPHAGKRK</sequence>
<keyword evidence="2" id="KW-1185">Reference proteome</keyword>
<dbReference type="Proteomes" id="UP000641910">
    <property type="component" value="Unassembled WGS sequence"/>
</dbReference>
<gene>
    <name evidence="1" type="ORF">I8U22_02720</name>
</gene>
<accession>A0ABS0QFK5</accession>
<proteinExistence type="predicted"/>
<organism evidence="1 2">
    <name type="scientific">Thermoactinomyces vulgaris</name>
    <dbReference type="NCBI Taxonomy" id="2026"/>
    <lineage>
        <taxon>Bacteria</taxon>
        <taxon>Bacillati</taxon>
        <taxon>Bacillota</taxon>
        <taxon>Bacilli</taxon>
        <taxon>Bacillales</taxon>
        <taxon>Thermoactinomycetaceae</taxon>
        <taxon>Thermoactinomyces</taxon>
    </lineage>
</organism>
<dbReference type="Pfam" id="PF14434">
    <property type="entry name" value="Imm6"/>
    <property type="match status" value="1"/>
</dbReference>
<evidence type="ECO:0000313" key="1">
    <source>
        <dbReference type="EMBL" id="MBH8587733.1"/>
    </source>
</evidence>
<reference evidence="1 2" key="1">
    <citation type="submission" date="2020-12" db="EMBL/GenBank/DDBJ databases">
        <title>WGS of Thermoactinomyces spp.</title>
        <authorList>
            <person name="Cheng K."/>
        </authorList>
    </citation>
    <scope>NUCLEOTIDE SEQUENCE [LARGE SCALE GENOMIC DNA]</scope>
    <source>
        <strain evidence="2">CICC 10650\ACCC 41061</strain>
    </source>
</reference>
<name>A0ABS0QFK5_THEVU</name>
<protein>
    <submittedName>
        <fullName evidence="1">Uncharacterized protein</fullName>
    </submittedName>
</protein>
<dbReference type="EMBL" id="JAECVU010000001">
    <property type="protein sequence ID" value="MBH8587733.1"/>
    <property type="molecule type" value="Genomic_DNA"/>
</dbReference>
<comment type="caution">
    <text evidence="1">The sequence shown here is derived from an EMBL/GenBank/DDBJ whole genome shotgun (WGS) entry which is preliminary data.</text>
</comment>